<feature type="compositionally biased region" description="Basic and acidic residues" evidence="1">
    <location>
        <begin position="264"/>
        <end position="285"/>
    </location>
</feature>
<organism evidence="3 4">
    <name type="scientific">Jatropha curcas</name>
    <name type="common">Barbados nut</name>
    <dbReference type="NCBI Taxonomy" id="180498"/>
    <lineage>
        <taxon>Eukaryota</taxon>
        <taxon>Viridiplantae</taxon>
        <taxon>Streptophyta</taxon>
        <taxon>Embryophyta</taxon>
        <taxon>Tracheophyta</taxon>
        <taxon>Spermatophyta</taxon>
        <taxon>Magnoliopsida</taxon>
        <taxon>eudicotyledons</taxon>
        <taxon>Gunneridae</taxon>
        <taxon>Pentapetalae</taxon>
        <taxon>rosids</taxon>
        <taxon>fabids</taxon>
        <taxon>Malpighiales</taxon>
        <taxon>Euphorbiaceae</taxon>
        <taxon>Crotonoideae</taxon>
        <taxon>Jatropheae</taxon>
        <taxon>Jatropha</taxon>
    </lineage>
</organism>
<dbReference type="PROSITE" id="PS51644">
    <property type="entry name" value="HTH_OST"/>
    <property type="match status" value="1"/>
</dbReference>
<evidence type="ECO:0000313" key="4">
    <source>
        <dbReference type="Proteomes" id="UP000027138"/>
    </source>
</evidence>
<dbReference type="EMBL" id="KK914490">
    <property type="protein sequence ID" value="KDP35317.1"/>
    <property type="molecule type" value="Genomic_DNA"/>
</dbReference>
<accession>A0A067KGT7</accession>
<dbReference type="Proteomes" id="UP000027138">
    <property type="component" value="Unassembled WGS sequence"/>
</dbReference>
<dbReference type="Gene3D" id="3.30.420.610">
    <property type="entry name" value="LOTUS domain-like"/>
    <property type="match status" value="1"/>
</dbReference>
<evidence type="ECO:0000256" key="1">
    <source>
        <dbReference type="SAM" id="MobiDB-lite"/>
    </source>
</evidence>
<feature type="region of interest" description="Disordered" evidence="1">
    <location>
        <begin position="56"/>
        <end position="87"/>
    </location>
</feature>
<feature type="compositionally biased region" description="Polar residues" evidence="1">
    <location>
        <begin position="202"/>
        <end position="228"/>
    </location>
</feature>
<proteinExistence type="predicted"/>
<reference evidence="3 4" key="1">
    <citation type="journal article" date="2014" name="PLoS ONE">
        <title>Global Analysis of Gene Expression Profiles in Physic Nut (Jatropha curcas L.) Seedlings Exposed to Salt Stress.</title>
        <authorList>
            <person name="Zhang L."/>
            <person name="Zhang C."/>
            <person name="Wu P."/>
            <person name="Chen Y."/>
            <person name="Li M."/>
            <person name="Jiang H."/>
            <person name="Wu G."/>
        </authorList>
    </citation>
    <scope>NUCLEOTIDE SEQUENCE [LARGE SCALE GENOMIC DNA]</scope>
    <source>
        <strain evidence="4">cv. GZQX0401</strain>
        <tissue evidence="3">Young leaves</tissue>
    </source>
</reference>
<dbReference type="STRING" id="180498.A0A067KGT7"/>
<gene>
    <name evidence="3" type="ORF">JCGZ_09476</name>
</gene>
<name>A0A067KGT7_JATCU</name>
<dbReference type="CDD" id="cd08824">
    <property type="entry name" value="LOTUS"/>
    <property type="match status" value="1"/>
</dbReference>
<protein>
    <recommendedName>
        <fullName evidence="2">HTH OST-type domain-containing protein</fullName>
    </recommendedName>
</protein>
<dbReference type="OrthoDB" id="1939528at2759"/>
<feature type="region of interest" description="Disordered" evidence="1">
    <location>
        <begin position="202"/>
        <end position="285"/>
    </location>
</feature>
<keyword evidence="4" id="KW-1185">Reference proteome</keyword>
<evidence type="ECO:0000259" key="2">
    <source>
        <dbReference type="PROSITE" id="PS51644"/>
    </source>
</evidence>
<feature type="domain" description="HTH OST-type" evidence="2">
    <location>
        <begin position="117"/>
        <end position="193"/>
    </location>
</feature>
<sequence>MARNLLKDGPMVCRSISETDALRLVDILISEKKWVEEYPSEASPFELTLCVGKNTSSSDSHASIGLRSLSTPLQSKPKRQAEGDGDGRTIRIQNISHAGVSQPFSYKKSSERSRLETLRRCQKLVNEIMKDYPEGYNIGSFRKLFLEKYGYHLDVQKLGYGKLVSMLQIMPGVNIESNYIIPSSNVPKCSSQDSALSNIQESNTIHTSVTSGSEMSNASKDAESNSTWEEPDPVENADSSRKESEGKCTFPQYVSSSSDDDSSDSEREPLSYDSDRSTSKVWNEK</sequence>
<dbReference type="InterPro" id="IPR025605">
    <property type="entry name" value="OST-HTH/LOTUS_dom"/>
</dbReference>
<dbReference type="AlphaFoldDB" id="A0A067KGT7"/>
<dbReference type="InterPro" id="IPR041966">
    <property type="entry name" value="LOTUS-like"/>
</dbReference>
<evidence type="ECO:0000313" key="3">
    <source>
        <dbReference type="EMBL" id="KDP35317.1"/>
    </source>
</evidence>
<dbReference type="Pfam" id="PF12872">
    <property type="entry name" value="OST-HTH"/>
    <property type="match status" value="1"/>
</dbReference>